<name>A0A9Q1KCC1_9CARY</name>
<keyword evidence="3" id="KW-0597">Phosphoprotein</keyword>
<comment type="caution">
    <text evidence="7">The sequence shown here is derived from an EMBL/GenBank/DDBJ whole genome shotgun (WGS) entry which is preliminary data.</text>
</comment>
<evidence type="ECO:0000256" key="3">
    <source>
        <dbReference type="ARBA" id="ARBA00022553"/>
    </source>
</evidence>
<feature type="domain" description="Strictosidine synthase conserved region" evidence="6">
    <location>
        <begin position="17"/>
        <end position="103"/>
    </location>
</feature>
<protein>
    <recommendedName>
        <fullName evidence="6">Strictosidine synthase conserved region domain-containing protein</fullName>
    </recommendedName>
</protein>
<dbReference type="EMBL" id="JAKOGI010000195">
    <property type="protein sequence ID" value="KAJ8440252.1"/>
    <property type="molecule type" value="Genomic_DNA"/>
</dbReference>
<dbReference type="Pfam" id="PF03088">
    <property type="entry name" value="Str_synth"/>
    <property type="match status" value="1"/>
</dbReference>
<dbReference type="GO" id="GO:0012505">
    <property type="term" value="C:endomembrane system"/>
    <property type="evidence" value="ECO:0007669"/>
    <property type="project" value="TreeGrafter"/>
</dbReference>
<keyword evidence="5" id="KW-0325">Glycoprotein</keyword>
<gene>
    <name evidence="7" type="ORF">Cgig2_001587</name>
</gene>
<comment type="similarity">
    <text evidence="2">Belongs to the strictosidine synthase family.</text>
</comment>
<sequence length="180" mass="20330">MVLLTDEAEGLKFKLTDGVSVTKDGMIYFTDASYKYAFEDHLYDLLESRPYGRLLSFDPNTRQTKVLLRDLYFPNGVAVSPDQNSLIFCETPLKRCKQYWLQGSRKGSVDVLIDNLPGFPDNINYDGQNDYLIAISSVRPNLDLQSPAELSDCILAVPSSRAIKDAPTNPEEYGYSEQIR</sequence>
<dbReference type="Gene3D" id="2.120.10.30">
    <property type="entry name" value="TolB, C-terminal domain"/>
    <property type="match status" value="1"/>
</dbReference>
<reference evidence="7" key="1">
    <citation type="submission" date="2022-04" db="EMBL/GenBank/DDBJ databases">
        <title>Carnegiea gigantea Genome sequencing and assembly v2.</title>
        <authorList>
            <person name="Copetti D."/>
            <person name="Sanderson M.J."/>
            <person name="Burquez A."/>
            <person name="Wojciechowski M.F."/>
        </authorList>
    </citation>
    <scope>NUCLEOTIDE SEQUENCE</scope>
    <source>
        <strain evidence="7">SGP5-SGP5p</strain>
        <tissue evidence="7">Aerial part</tissue>
    </source>
</reference>
<keyword evidence="8" id="KW-1185">Reference proteome</keyword>
<evidence type="ECO:0000256" key="5">
    <source>
        <dbReference type="ARBA" id="ARBA00023180"/>
    </source>
</evidence>
<comment type="subcellular location">
    <subcellularLocation>
        <location evidence="1">Vacuole</location>
    </subcellularLocation>
</comment>
<dbReference type="GO" id="GO:0016787">
    <property type="term" value="F:hydrolase activity"/>
    <property type="evidence" value="ECO:0007669"/>
    <property type="project" value="TreeGrafter"/>
</dbReference>
<organism evidence="7 8">
    <name type="scientific">Carnegiea gigantea</name>
    <dbReference type="NCBI Taxonomy" id="171969"/>
    <lineage>
        <taxon>Eukaryota</taxon>
        <taxon>Viridiplantae</taxon>
        <taxon>Streptophyta</taxon>
        <taxon>Embryophyta</taxon>
        <taxon>Tracheophyta</taxon>
        <taxon>Spermatophyta</taxon>
        <taxon>Magnoliopsida</taxon>
        <taxon>eudicotyledons</taxon>
        <taxon>Gunneridae</taxon>
        <taxon>Pentapetalae</taxon>
        <taxon>Caryophyllales</taxon>
        <taxon>Cactineae</taxon>
        <taxon>Cactaceae</taxon>
        <taxon>Cactoideae</taxon>
        <taxon>Echinocereeae</taxon>
        <taxon>Carnegiea</taxon>
    </lineage>
</organism>
<dbReference type="InterPro" id="IPR018119">
    <property type="entry name" value="Strictosidine_synth_cons-reg"/>
</dbReference>
<dbReference type="PANTHER" id="PTHR10426">
    <property type="entry name" value="STRICTOSIDINE SYNTHASE-RELATED"/>
    <property type="match status" value="1"/>
</dbReference>
<evidence type="ECO:0000256" key="1">
    <source>
        <dbReference type="ARBA" id="ARBA00004116"/>
    </source>
</evidence>
<dbReference type="SUPFAM" id="SSF63829">
    <property type="entry name" value="Calcium-dependent phosphotriesterase"/>
    <property type="match status" value="1"/>
</dbReference>
<keyword evidence="4" id="KW-0926">Vacuole</keyword>
<proteinExistence type="inferred from homology"/>
<evidence type="ECO:0000256" key="2">
    <source>
        <dbReference type="ARBA" id="ARBA00009191"/>
    </source>
</evidence>
<accession>A0A9Q1KCC1</accession>
<dbReference type="GO" id="GO:0005773">
    <property type="term" value="C:vacuole"/>
    <property type="evidence" value="ECO:0007669"/>
    <property type="project" value="UniProtKB-SubCell"/>
</dbReference>
<dbReference type="PANTHER" id="PTHR10426:SF88">
    <property type="entry name" value="ADIPOCYTE PLASMA MEMBRANE-ASSOCIATED PROTEIN HEMOMUCIN-RELATED"/>
    <property type="match status" value="1"/>
</dbReference>
<evidence type="ECO:0000313" key="8">
    <source>
        <dbReference type="Proteomes" id="UP001153076"/>
    </source>
</evidence>
<dbReference type="AlphaFoldDB" id="A0A9Q1KCC1"/>
<dbReference type="InterPro" id="IPR011042">
    <property type="entry name" value="6-blade_b-propeller_TolB-like"/>
</dbReference>
<evidence type="ECO:0000313" key="7">
    <source>
        <dbReference type="EMBL" id="KAJ8440252.1"/>
    </source>
</evidence>
<evidence type="ECO:0000259" key="6">
    <source>
        <dbReference type="Pfam" id="PF03088"/>
    </source>
</evidence>
<dbReference type="Proteomes" id="UP001153076">
    <property type="component" value="Unassembled WGS sequence"/>
</dbReference>
<evidence type="ECO:0000256" key="4">
    <source>
        <dbReference type="ARBA" id="ARBA00022554"/>
    </source>
</evidence>